<evidence type="ECO:0000256" key="1">
    <source>
        <dbReference type="ARBA" id="ARBA00004651"/>
    </source>
</evidence>
<dbReference type="AlphaFoldDB" id="A0A0S1TPQ8"/>
<feature type="transmembrane region" description="Helical" evidence="10">
    <location>
        <begin position="137"/>
        <end position="159"/>
    </location>
</feature>
<dbReference type="GO" id="GO:0005886">
    <property type="term" value="C:plasma membrane"/>
    <property type="evidence" value="ECO:0007669"/>
    <property type="project" value="UniProtKB-SubCell"/>
</dbReference>
<protein>
    <recommendedName>
        <fullName evidence="10">Odorant receptor</fullName>
    </recommendedName>
</protein>
<keyword evidence="5 10" id="KW-0552">Olfaction</keyword>
<dbReference type="InterPro" id="IPR004117">
    <property type="entry name" value="7tm6_olfct_rcpt"/>
</dbReference>
<feature type="transmembrane region" description="Helical" evidence="10">
    <location>
        <begin position="277"/>
        <end position="297"/>
    </location>
</feature>
<evidence type="ECO:0000256" key="5">
    <source>
        <dbReference type="ARBA" id="ARBA00022725"/>
    </source>
</evidence>
<feature type="transmembrane region" description="Helical" evidence="10">
    <location>
        <begin position="84"/>
        <end position="103"/>
    </location>
</feature>
<evidence type="ECO:0000256" key="4">
    <source>
        <dbReference type="ARBA" id="ARBA00022692"/>
    </source>
</evidence>
<reference evidence="11" key="1">
    <citation type="journal article" date="2016" name="PLoS ONE">
        <title>Identification of Putative Chemosensory Receptor Genes from the Athetis dissimilis Antennal Transcriptome.</title>
        <authorList>
            <person name="Dong J."/>
            <person name="Song Y."/>
            <person name="Li W."/>
            <person name="Shi J."/>
            <person name="Wang Z."/>
        </authorList>
    </citation>
    <scope>NUCLEOTIDE SEQUENCE</scope>
    <source>
        <tissue evidence="11">Antenna</tissue>
    </source>
</reference>
<feature type="transmembrane region" description="Helical" evidence="10">
    <location>
        <begin position="52"/>
        <end position="72"/>
    </location>
</feature>
<sequence length="402" mass="46111">MNPSLEIKNPSETTKLLDKINTIGFLFGLNDVWITDVKFSSSFIYFYKIFDYVNEVINIYFSLSILGSFFTQHNLTERQATDRLLFSIILPGNMTMYYILMFYKKETRSLLYQLAVVLKQHQNDLALEREMIKKIKIFSISLSGLVCATAVVQGAHAFYRTVYAGENFITIPSAWPGVHDSSAAAGAMRTFLYIWWFPYAARIMVAFLIFVTMLLVVCYQFKNLQCYFYSLNEIFSDRKLSQTEKEFKYEQAFKVGIQMHAHTLWCKKQHQHVSKEMFGMEIFLVVGMLVAELITVLGSERTLAQLSSMAFMTIATCLSLGFFMWNGGDITIEASKLAEAIYSSGWQNCYGQSSVRIRKMVVGAIRQAQIPVVYKTLGVVQFSYESYVTLVKMTYTAVSVFY</sequence>
<dbReference type="GO" id="GO:0004984">
    <property type="term" value="F:olfactory receptor activity"/>
    <property type="evidence" value="ECO:0007669"/>
    <property type="project" value="InterPro"/>
</dbReference>
<dbReference type="GO" id="GO:0007165">
    <property type="term" value="P:signal transduction"/>
    <property type="evidence" value="ECO:0007669"/>
    <property type="project" value="UniProtKB-KW"/>
</dbReference>
<evidence type="ECO:0000256" key="10">
    <source>
        <dbReference type="RuleBase" id="RU351113"/>
    </source>
</evidence>
<feature type="transmembrane region" description="Helical" evidence="10">
    <location>
        <begin position="199"/>
        <end position="221"/>
    </location>
</feature>
<comment type="caution">
    <text evidence="10">Lacks conserved residue(s) required for the propagation of feature annotation.</text>
</comment>
<keyword evidence="7 10" id="KW-0472">Membrane</keyword>
<evidence type="ECO:0000256" key="7">
    <source>
        <dbReference type="ARBA" id="ARBA00023136"/>
    </source>
</evidence>
<evidence type="ECO:0000313" key="11">
    <source>
        <dbReference type="EMBL" id="ALM26208.1"/>
    </source>
</evidence>
<evidence type="ECO:0000256" key="9">
    <source>
        <dbReference type="ARBA" id="ARBA00023224"/>
    </source>
</evidence>
<keyword evidence="8 10" id="KW-0675">Receptor</keyword>
<dbReference type="EMBL" id="KR935716">
    <property type="protein sequence ID" value="ALM26208.1"/>
    <property type="molecule type" value="mRNA"/>
</dbReference>
<accession>A0A0S1TPQ8</accession>
<evidence type="ECO:0000256" key="2">
    <source>
        <dbReference type="ARBA" id="ARBA00022475"/>
    </source>
</evidence>
<comment type="similarity">
    <text evidence="10">Belongs to the insect chemoreceptor superfamily. Heteromeric odorant receptor channel (TC 1.A.69) family.</text>
</comment>
<feature type="transmembrane region" description="Helical" evidence="10">
    <location>
        <begin position="303"/>
        <end position="325"/>
    </location>
</feature>
<evidence type="ECO:0000256" key="8">
    <source>
        <dbReference type="ARBA" id="ARBA00023170"/>
    </source>
</evidence>
<evidence type="ECO:0000256" key="3">
    <source>
        <dbReference type="ARBA" id="ARBA00022606"/>
    </source>
</evidence>
<keyword evidence="3 10" id="KW-0716">Sensory transduction</keyword>
<keyword evidence="6 10" id="KW-1133">Transmembrane helix</keyword>
<dbReference type="Pfam" id="PF02949">
    <property type="entry name" value="7tm_6"/>
    <property type="match status" value="1"/>
</dbReference>
<keyword evidence="2" id="KW-1003">Cell membrane</keyword>
<keyword evidence="4 10" id="KW-0812">Transmembrane</keyword>
<organism evidence="11">
    <name type="scientific">Athetis dissimilis</name>
    <name type="common">Moth</name>
    <name type="synonym">Proxenus dissimilis</name>
    <dbReference type="NCBI Taxonomy" id="1737331"/>
    <lineage>
        <taxon>Eukaryota</taxon>
        <taxon>Metazoa</taxon>
        <taxon>Ecdysozoa</taxon>
        <taxon>Arthropoda</taxon>
        <taxon>Hexapoda</taxon>
        <taxon>Insecta</taxon>
        <taxon>Pterygota</taxon>
        <taxon>Neoptera</taxon>
        <taxon>Endopterygota</taxon>
        <taxon>Lepidoptera</taxon>
        <taxon>Glossata</taxon>
        <taxon>Ditrysia</taxon>
        <taxon>Noctuoidea</taxon>
        <taxon>Noctuidae</taxon>
        <taxon>Noctuinae</taxon>
        <taxon>Athetis</taxon>
    </lineage>
</organism>
<name>A0A0S1TPQ8_ATHDI</name>
<comment type="subcellular location">
    <subcellularLocation>
        <location evidence="1 10">Cell membrane</location>
        <topology evidence="1 10">Multi-pass membrane protein</topology>
    </subcellularLocation>
</comment>
<dbReference type="PANTHER" id="PTHR21137:SF35">
    <property type="entry name" value="ODORANT RECEPTOR 19A-RELATED"/>
    <property type="match status" value="1"/>
</dbReference>
<gene>
    <name evidence="11" type="primary">OR19</name>
</gene>
<evidence type="ECO:0000256" key="6">
    <source>
        <dbReference type="ARBA" id="ARBA00022989"/>
    </source>
</evidence>
<proteinExistence type="evidence at transcript level"/>
<dbReference type="GO" id="GO:0005549">
    <property type="term" value="F:odorant binding"/>
    <property type="evidence" value="ECO:0007669"/>
    <property type="project" value="InterPro"/>
</dbReference>
<keyword evidence="9 10" id="KW-0807">Transducer</keyword>
<dbReference type="PANTHER" id="PTHR21137">
    <property type="entry name" value="ODORANT RECEPTOR"/>
    <property type="match status" value="1"/>
</dbReference>